<evidence type="ECO:0000313" key="2">
    <source>
        <dbReference type="Proteomes" id="UP000325780"/>
    </source>
</evidence>
<gene>
    <name evidence="1" type="ORF">BDV25DRAFT_153110</name>
</gene>
<accession>A0A5N6TXT7</accession>
<name>A0A5N6TXT7_ASPAV</name>
<dbReference type="Proteomes" id="UP000325780">
    <property type="component" value="Unassembled WGS sequence"/>
</dbReference>
<dbReference type="EMBL" id="ML742077">
    <property type="protein sequence ID" value="KAE8151137.1"/>
    <property type="molecule type" value="Genomic_DNA"/>
</dbReference>
<dbReference type="AlphaFoldDB" id="A0A5N6TXT7"/>
<sequence length="75" mass="8209">MRSGPAEEILSSTRTIPTLLHEISGNISVNDTGPFPLYHLNFHHGNAVVNPSFEALGVIDWEGACIVPWEMVEPP</sequence>
<proteinExistence type="predicted"/>
<keyword evidence="2" id="KW-1185">Reference proteome</keyword>
<reference evidence="1 2" key="1">
    <citation type="submission" date="2019-04" db="EMBL/GenBank/DDBJ databases">
        <title>Friends and foes A comparative genomics study of 23 Aspergillus species from section Flavi.</title>
        <authorList>
            <consortium name="DOE Joint Genome Institute"/>
            <person name="Kjaerbolling I."/>
            <person name="Vesth T."/>
            <person name="Frisvad J.C."/>
            <person name="Nybo J.L."/>
            <person name="Theobald S."/>
            <person name="Kildgaard S."/>
            <person name="Isbrandt T."/>
            <person name="Kuo A."/>
            <person name="Sato A."/>
            <person name="Lyhne E.K."/>
            <person name="Kogle M.E."/>
            <person name="Wiebenga A."/>
            <person name="Kun R.S."/>
            <person name="Lubbers R.J."/>
            <person name="Makela M.R."/>
            <person name="Barry K."/>
            <person name="Chovatia M."/>
            <person name="Clum A."/>
            <person name="Daum C."/>
            <person name="Haridas S."/>
            <person name="He G."/>
            <person name="LaButti K."/>
            <person name="Lipzen A."/>
            <person name="Mondo S."/>
            <person name="Riley R."/>
            <person name="Salamov A."/>
            <person name="Simmons B.A."/>
            <person name="Magnuson J.K."/>
            <person name="Henrissat B."/>
            <person name="Mortensen U.H."/>
            <person name="Larsen T.O."/>
            <person name="Devries R.P."/>
            <person name="Grigoriev I.V."/>
            <person name="Machida M."/>
            <person name="Baker S.E."/>
            <person name="Andersen M.R."/>
        </authorList>
    </citation>
    <scope>NUCLEOTIDE SEQUENCE [LARGE SCALE GENOMIC DNA]</scope>
    <source>
        <strain evidence="1 2">IBT 18842</strain>
    </source>
</reference>
<organism evidence="1 2">
    <name type="scientific">Aspergillus avenaceus</name>
    <dbReference type="NCBI Taxonomy" id="36643"/>
    <lineage>
        <taxon>Eukaryota</taxon>
        <taxon>Fungi</taxon>
        <taxon>Dikarya</taxon>
        <taxon>Ascomycota</taxon>
        <taxon>Pezizomycotina</taxon>
        <taxon>Eurotiomycetes</taxon>
        <taxon>Eurotiomycetidae</taxon>
        <taxon>Eurotiales</taxon>
        <taxon>Aspergillaceae</taxon>
        <taxon>Aspergillus</taxon>
        <taxon>Aspergillus subgen. Circumdati</taxon>
    </lineage>
</organism>
<evidence type="ECO:0008006" key="3">
    <source>
        <dbReference type="Google" id="ProtNLM"/>
    </source>
</evidence>
<dbReference type="OrthoDB" id="10003767at2759"/>
<protein>
    <recommendedName>
        <fullName evidence="3">Aminoglycoside phosphotransferase domain-containing protein</fullName>
    </recommendedName>
</protein>
<evidence type="ECO:0000313" key="1">
    <source>
        <dbReference type="EMBL" id="KAE8151137.1"/>
    </source>
</evidence>